<evidence type="ECO:0000259" key="3">
    <source>
        <dbReference type="Pfam" id="PF00596"/>
    </source>
</evidence>
<keyword evidence="2" id="KW-0456">Lyase</keyword>
<dbReference type="Gene3D" id="3.40.225.10">
    <property type="entry name" value="Class II aldolase/adducin N-terminal domain"/>
    <property type="match status" value="1"/>
</dbReference>
<reference evidence="5" key="1">
    <citation type="journal article" date="2019" name="Int. J. Syst. Evol. Microbiol.">
        <title>The Global Catalogue of Microorganisms (GCM) 10K type strain sequencing project: providing services to taxonomists for standard genome sequencing and annotation.</title>
        <authorList>
            <consortium name="The Broad Institute Genomics Platform"/>
            <consortium name="The Broad Institute Genome Sequencing Center for Infectious Disease"/>
            <person name="Wu L."/>
            <person name="Ma J."/>
        </authorList>
    </citation>
    <scope>NUCLEOTIDE SEQUENCE [LARGE SCALE GENOMIC DNA]</scope>
    <source>
        <strain evidence="5">CCUG 56608</strain>
    </source>
</reference>
<keyword evidence="5" id="KW-1185">Reference proteome</keyword>
<dbReference type="RefSeq" id="WP_379593798.1">
    <property type="nucleotide sequence ID" value="NZ_JBHTKK010000025.1"/>
</dbReference>
<name>A0ABW3NMK1_9BACI</name>
<gene>
    <name evidence="4" type="ORF">ACFQ19_16730</name>
</gene>
<dbReference type="Pfam" id="PF00596">
    <property type="entry name" value="Aldolase_II"/>
    <property type="match status" value="1"/>
</dbReference>
<evidence type="ECO:0000256" key="1">
    <source>
        <dbReference type="ARBA" id="ARBA00022723"/>
    </source>
</evidence>
<protein>
    <submittedName>
        <fullName evidence="4">Class II aldolase/adducin family protein</fullName>
    </submittedName>
</protein>
<evidence type="ECO:0000313" key="5">
    <source>
        <dbReference type="Proteomes" id="UP001597041"/>
    </source>
</evidence>
<dbReference type="SUPFAM" id="SSF53639">
    <property type="entry name" value="AraD/HMP-PK domain-like"/>
    <property type="match status" value="1"/>
</dbReference>
<dbReference type="InterPro" id="IPR036409">
    <property type="entry name" value="Aldolase_II/adducin_N_sf"/>
</dbReference>
<sequence>MYYLEKIEKVRYFHSCSAILGEEVGEAAKKANVLFLKNHGVIVLDDSVEEAMMRLETLEFTCRMMVMVKGSGIPLSVLTDEVAEEFLANRGIRG</sequence>
<dbReference type="PANTHER" id="PTHR22789:SF0">
    <property type="entry name" value="3-OXO-TETRONATE 4-PHOSPHATE DECARBOXYLASE-RELATED"/>
    <property type="match status" value="1"/>
</dbReference>
<dbReference type="InterPro" id="IPR050197">
    <property type="entry name" value="Aldolase_class_II_sugar_metab"/>
</dbReference>
<accession>A0ABW3NMK1</accession>
<keyword evidence="1" id="KW-0479">Metal-binding</keyword>
<dbReference type="PANTHER" id="PTHR22789">
    <property type="entry name" value="FUCULOSE PHOSPHATE ALDOLASE"/>
    <property type="match status" value="1"/>
</dbReference>
<feature type="domain" description="Class II aldolase/adducin N-terminal" evidence="3">
    <location>
        <begin position="5"/>
        <end position="65"/>
    </location>
</feature>
<comment type="caution">
    <text evidence="4">The sequence shown here is derived from an EMBL/GenBank/DDBJ whole genome shotgun (WGS) entry which is preliminary data.</text>
</comment>
<dbReference type="EMBL" id="JBHTKK010000025">
    <property type="protein sequence ID" value="MFD1067656.1"/>
    <property type="molecule type" value="Genomic_DNA"/>
</dbReference>
<dbReference type="Proteomes" id="UP001597041">
    <property type="component" value="Unassembled WGS sequence"/>
</dbReference>
<evidence type="ECO:0000313" key="4">
    <source>
        <dbReference type="EMBL" id="MFD1067656.1"/>
    </source>
</evidence>
<organism evidence="4 5">
    <name type="scientific">Oceanobacillus locisalsi</name>
    <dbReference type="NCBI Taxonomy" id="546107"/>
    <lineage>
        <taxon>Bacteria</taxon>
        <taxon>Bacillati</taxon>
        <taxon>Bacillota</taxon>
        <taxon>Bacilli</taxon>
        <taxon>Bacillales</taxon>
        <taxon>Bacillaceae</taxon>
        <taxon>Oceanobacillus</taxon>
    </lineage>
</organism>
<dbReference type="InterPro" id="IPR001303">
    <property type="entry name" value="Aldolase_II/adducin_N"/>
</dbReference>
<evidence type="ECO:0000256" key="2">
    <source>
        <dbReference type="ARBA" id="ARBA00023239"/>
    </source>
</evidence>
<proteinExistence type="predicted"/>